<dbReference type="HOGENOM" id="CLU_015529_0_0_1"/>
<dbReference type="PROSITE" id="PS51386">
    <property type="entry name" value="RINT1_TIP20"/>
    <property type="match status" value="1"/>
</dbReference>
<keyword evidence="2" id="KW-1185">Reference proteome</keyword>
<proteinExistence type="predicted"/>
<dbReference type="Gene3D" id="1.20.58.670">
    <property type="entry name" value="Dsl1p vesicle tethering complex, Tip20p subunit, domain D"/>
    <property type="match status" value="1"/>
</dbReference>
<dbReference type="Gene3D" id="1.20.58.1420">
    <property type="entry name" value="Dsl1p vesicle tethering complex, Tip20p subunit, domain B"/>
    <property type="match status" value="1"/>
</dbReference>
<organism evidence="1 2">
    <name type="scientific">Serendipita vermifera MAFF 305830</name>
    <dbReference type="NCBI Taxonomy" id="933852"/>
    <lineage>
        <taxon>Eukaryota</taxon>
        <taxon>Fungi</taxon>
        <taxon>Dikarya</taxon>
        <taxon>Basidiomycota</taxon>
        <taxon>Agaricomycotina</taxon>
        <taxon>Agaricomycetes</taxon>
        <taxon>Sebacinales</taxon>
        <taxon>Serendipitaceae</taxon>
        <taxon>Serendipita</taxon>
    </lineage>
</organism>
<dbReference type="EMBL" id="KN824291">
    <property type="protein sequence ID" value="KIM28863.1"/>
    <property type="molecule type" value="Genomic_DNA"/>
</dbReference>
<dbReference type="GO" id="GO:0006890">
    <property type="term" value="P:retrograde vesicle-mediated transport, Golgi to endoplasmic reticulum"/>
    <property type="evidence" value="ECO:0007669"/>
    <property type="project" value="InterPro"/>
</dbReference>
<gene>
    <name evidence="1" type="ORF">M408DRAFT_23510</name>
</gene>
<dbReference type="STRING" id="933852.A0A0C2WRS0"/>
<dbReference type="GO" id="GO:0070939">
    <property type="term" value="C:Dsl1/NZR complex"/>
    <property type="evidence" value="ECO:0007669"/>
    <property type="project" value="InterPro"/>
</dbReference>
<evidence type="ECO:0000313" key="2">
    <source>
        <dbReference type="Proteomes" id="UP000054097"/>
    </source>
</evidence>
<protein>
    <recommendedName>
        <fullName evidence="3">RAD50-interacting protein 1</fullName>
    </recommendedName>
</protein>
<dbReference type="Pfam" id="PF04437">
    <property type="entry name" value="RINT1_TIP1"/>
    <property type="match status" value="1"/>
</dbReference>
<dbReference type="AlphaFoldDB" id="A0A0C2WRS0"/>
<dbReference type="InterPro" id="IPR042044">
    <property type="entry name" value="EXOC6PINT-1/Sec15/Tip20_C_dom2"/>
</dbReference>
<dbReference type="PANTHER" id="PTHR13520:SF0">
    <property type="entry name" value="RAD50-INTERACTING PROTEIN 1"/>
    <property type="match status" value="1"/>
</dbReference>
<dbReference type="PANTHER" id="PTHR13520">
    <property type="entry name" value="RAD50-INTERACTING PROTEIN 1 RINT-1"/>
    <property type="match status" value="1"/>
</dbReference>
<dbReference type="Proteomes" id="UP000054097">
    <property type="component" value="Unassembled WGS sequence"/>
</dbReference>
<evidence type="ECO:0000313" key="1">
    <source>
        <dbReference type="EMBL" id="KIM28863.1"/>
    </source>
</evidence>
<sequence length="831" mass="93430">MDDLRLLQQPPAQDEAAAKTLNILNSRLPNWETLLKSPDFDAWVTHSQTDATNLTAQASIHSVFHLSTSKESLARLQASNKERTEGVIASAQDAALSRYILEDDLVTLSAELVSSQEHGVGQPTLLEGLEDMHRKLKELQNVQQYVRVIDQALRLSSSALQEFKASTSEKQLNPSALSQYIKLQEFVAKVADLCATGVSPDPDSTIGLVSFLESVRDRTWLDIKGTLSDLLVASAEKLSWPGSIDWSAASAADRQNFISAFFKLLKLQEIGETLKAPGFNETDRNKNGIYPLQALVKPISARFKYHFEGSRETNRVDKPEWYFTHVLNAIHQHRNFMETTVQTLLNATRYKVINAHREFTRLLFPILLRKLRKSMPELLGDAALLAHTIYQSLLFDGQVKEDGFGLTGTFEALVTEGKVEEWPGVSDVILGNKEWFDTWLEGERRFAEAQYDELVHSPDAWQFVDDGEQTEDEYSSQSDLRPTNSARRVKALVDQITDRYKPLPRFNHRARFLIAIQIPILEHYHTRISGSLDAFETLSSSLMRVVPGALAGQAGHQHDTRRLTTGVDGLQRLIKAFVSARWVTIAMQNWGEQLFYLELWKEINERASLRAKAAVLPSLPTPVPEHVAEDALFDELIAQYATLTARSEDLIVRHVVSEVENLLRQHIASPWSTSSEERLSLPSTLLAPVTSFQQQLAFIASTLPASSVTILYRQIASSISSYLVDKMVFQQSRGKVTPHDAAALATEYRLWIECSRQAVGKTVRKLDVPWERFRDAAALIDVSAEEFGPLTRAVRDGNSEVFQEAMERLTVSCYSQAEASHVLRLRTDSTY</sequence>
<accession>A0A0C2WRS0</accession>
<dbReference type="GO" id="GO:0060628">
    <property type="term" value="P:regulation of ER to Golgi vesicle-mediated transport"/>
    <property type="evidence" value="ECO:0007669"/>
    <property type="project" value="TreeGrafter"/>
</dbReference>
<dbReference type="GO" id="GO:0006888">
    <property type="term" value="P:endoplasmic reticulum to Golgi vesicle-mediated transport"/>
    <property type="evidence" value="ECO:0007669"/>
    <property type="project" value="InterPro"/>
</dbReference>
<reference evidence="2" key="2">
    <citation type="submission" date="2015-01" db="EMBL/GenBank/DDBJ databases">
        <title>Evolutionary Origins and Diversification of the Mycorrhizal Mutualists.</title>
        <authorList>
            <consortium name="DOE Joint Genome Institute"/>
            <consortium name="Mycorrhizal Genomics Consortium"/>
            <person name="Kohler A."/>
            <person name="Kuo A."/>
            <person name="Nagy L.G."/>
            <person name="Floudas D."/>
            <person name="Copeland A."/>
            <person name="Barry K.W."/>
            <person name="Cichocki N."/>
            <person name="Veneault-Fourrey C."/>
            <person name="LaButti K."/>
            <person name="Lindquist E.A."/>
            <person name="Lipzen A."/>
            <person name="Lundell T."/>
            <person name="Morin E."/>
            <person name="Murat C."/>
            <person name="Riley R."/>
            <person name="Ohm R."/>
            <person name="Sun H."/>
            <person name="Tunlid A."/>
            <person name="Henrissat B."/>
            <person name="Grigoriev I.V."/>
            <person name="Hibbett D.S."/>
            <person name="Martin F."/>
        </authorList>
    </citation>
    <scope>NUCLEOTIDE SEQUENCE [LARGE SCALE GENOMIC DNA]</scope>
    <source>
        <strain evidence="2">MAFF 305830</strain>
    </source>
</reference>
<name>A0A0C2WRS0_SERVB</name>
<reference evidence="1 2" key="1">
    <citation type="submission" date="2014-04" db="EMBL/GenBank/DDBJ databases">
        <authorList>
            <consortium name="DOE Joint Genome Institute"/>
            <person name="Kuo A."/>
            <person name="Zuccaro A."/>
            <person name="Kohler A."/>
            <person name="Nagy L.G."/>
            <person name="Floudas D."/>
            <person name="Copeland A."/>
            <person name="Barry K.W."/>
            <person name="Cichocki N."/>
            <person name="Veneault-Fourrey C."/>
            <person name="LaButti K."/>
            <person name="Lindquist E.A."/>
            <person name="Lipzen A."/>
            <person name="Lundell T."/>
            <person name="Morin E."/>
            <person name="Murat C."/>
            <person name="Sun H."/>
            <person name="Tunlid A."/>
            <person name="Henrissat B."/>
            <person name="Grigoriev I.V."/>
            <person name="Hibbett D.S."/>
            <person name="Martin F."/>
            <person name="Nordberg H.P."/>
            <person name="Cantor M.N."/>
            <person name="Hua S.X."/>
        </authorList>
    </citation>
    <scope>NUCLEOTIDE SEQUENCE [LARGE SCALE GENOMIC DNA]</scope>
    <source>
        <strain evidence="1 2">MAFF 305830</strain>
    </source>
</reference>
<evidence type="ECO:0008006" key="3">
    <source>
        <dbReference type="Google" id="ProtNLM"/>
    </source>
</evidence>
<dbReference type="InterPro" id="IPR007528">
    <property type="entry name" value="RINT1_Tip20"/>
</dbReference>
<dbReference type="InterPro" id="IPR042042">
    <property type="entry name" value="Tip20p_domB"/>
</dbReference>
<dbReference type="OrthoDB" id="407410at2759"/>